<dbReference type="PANTHER" id="PTHR42912:SF93">
    <property type="entry name" value="N6-ADENOSINE-METHYLTRANSFERASE TMT1A"/>
    <property type="match status" value="1"/>
</dbReference>
<dbReference type="GO" id="GO:0008757">
    <property type="term" value="F:S-adenosylmethionine-dependent methyltransferase activity"/>
    <property type="evidence" value="ECO:0007669"/>
    <property type="project" value="InterPro"/>
</dbReference>
<dbReference type="AlphaFoldDB" id="A0AAU2HEC6"/>
<dbReference type="InterPro" id="IPR029063">
    <property type="entry name" value="SAM-dependent_MTases_sf"/>
</dbReference>
<evidence type="ECO:0000259" key="1">
    <source>
        <dbReference type="Pfam" id="PF08241"/>
    </source>
</evidence>
<dbReference type="Gene3D" id="3.40.50.150">
    <property type="entry name" value="Vaccinia Virus protein VP39"/>
    <property type="match status" value="1"/>
</dbReference>
<dbReference type="PANTHER" id="PTHR42912">
    <property type="entry name" value="METHYLTRANSFERASE"/>
    <property type="match status" value="1"/>
</dbReference>
<dbReference type="InterPro" id="IPR050508">
    <property type="entry name" value="Methyltransf_Superfamily"/>
</dbReference>
<keyword evidence="2" id="KW-0808">Transferase</keyword>
<evidence type="ECO:0000313" key="2">
    <source>
        <dbReference type="EMBL" id="WTU45921.1"/>
    </source>
</evidence>
<proteinExistence type="predicted"/>
<dbReference type="SUPFAM" id="SSF53335">
    <property type="entry name" value="S-adenosyl-L-methionine-dependent methyltransferases"/>
    <property type="match status" value="1"/>
</dbReference>
<dbReference type="GO" id="GO:0032259">
    <property type="term" value="P:methylation"/>
    <property type="evidence" value="ECO:0007669"/>
    <property type="project" value="UniProtKB-KW"/>
</dbReference>
<dbReference type="InterPro" id="IPR013216">
    <property type="entry name" value="Methyltransf_11"/>
</dbReference>
<gene>
    <name evidence="2" type="ORF">OHV25_40720</name>
</gene>
<organism evidence="2">
    <name type="scientific">Streptomyces sp. NBC_00060</name>
    <dbReference type="NCBI Taxonomy" id="2975636"/>
    <lineage>
        <taxon>Bacteria</taxon>
        <taxon>Bacillati</taxon>
        <taxon>Actinomycetota</taxon>
        <taxon>Actinomycetes</taxon>
        <taxon>Kitasatosporales</taxon>
        <taxon>Streptomycetaceae</taxon>
        <taxon>Streptomyces</taxon>
    </lineage>
</organism>
<sequence>MNSTTEHHLRAGFDAFHRARSRTCLVAALYAEAMGDAYATEVAADSSCDWRLLATLVGRLRLGPGQLLVDMGCGSGGVGLWLARALAVRLIGIDLSPVAIQLATTRRCTFVPPGQAAFAVGTLEASGLPDAQADGVICVDALSCAADRAAALREMHRILKPGGRAVLTRAVRRDTTTVTEQEQAAGFTVEYVDERPGEPAMWARLYRLWIAHADELRRELGDTQAQNMLGEAHRMLDRLAGRRALTLTLRRPQPQGPAGL</sequence>
<dbReference type="CDD" id="cd02440">
    <property type="entry name" value="AdoMet_MTases"/>
    <property type="match status" value="1"/>
</dbReference>
<feature type="domain" description="Methyltransferase type 11" evidence="1">
    <location>
        <begin position="69"/>
        <end position="166"/>
    </location>
</feature>
<dbReference type="Pfam" id="PF08241">
    <property type="entry name" value="Methyltransf_11"/>
    <property type="match status" value="1"/>
</dbReference>
<name>A0AAU2HEC6_9ACTN</name>
<dbReference type="RefSeq" id="WP_331723710.1">
    <property type="nucleotide sequence ID" value="NZ_CP108254.1"/>
</dbReference>
<dbReference type="EMBL" id="CP108254">
    <property type="protein sequence ID" value="WTU45921.1"/>
    <property type="molecule type" value="Genomic_DNA"/>
</dbReference>
<reference evidence="2" key="1">
    <citation type="submission" date="2022-10" db="EMBL/GenBank/DDBJ databases">
        <title>The complete genomes of actinobacterial strains from the NBC collection.</title>
        <authorList>
            <person name="Joergensen T.S."/>
            <person name="Alvarez Arevalo M."/>
            <person name="Sterndorff E.B."/>
            <person name="Faurdal D."/>
            <person name="Vuksanovic O."/>
            <person name="Mourched A.-S."/>
            <person name="Charusanti P."/>
            <person name="Shaw S."/>
            <person name="Blin K."/>
            <person name="Weber T."/>
        </authorList>
    </citation>
    <scope>NUCLEOTIDE SEQUENCE</scope>
    <source>
        <strain evidence="2">NBC_00060</strain>
        <plasmid evidence="2">unnamed1</plasmid>
    </source>
</reference>
<keyword evidence="2" id="KW-0614">Plasmid</keyword>
<geneLocation type="plasmid" evidence="2">
    <name>unnamed1</name>
</geneLocation>
<accession>A0AAU2HEC6</accession>
<keyword evidence="2" id="KW-0489">Methyltransferase</keyword>
<protein>
    <submittedName>
        <fullName evidence="2">Methyltransferase domain-containing protein</fullName>
    </submittedName>
</protein>